<evidence type="ECO:0000313" key="3">
    <source>
        <dbReference type="EMBL" id="MBS9523442.1"/>
    </source>
</evidence>
<dbReference type="SUPFAM" id="SSF82153">
    <property type="entry name" value="FAS1 domain"/>
    <property type="match status" value="1"/>
</dbReference>
<evidence type="ECO:0000259" key="2">
    <source>
        <dbReference type="PROSITE" id="PS50213"/>
    </source>
</evidence>
<evidence type="ECO:0000256" key="1">
    <source>
        <dbReference type="SAM" id="SignalP"/>
    </source>
</evidence>
<reference evidence="3 4" key="1">
    <citation type="submission" date="2021-05" db="EMBL/GenBank/DDBJ databases">
        <authorList>
            <person name="Zhang Z.D."/>
            <person name="Osman G."/>
        </authorList>
    </citation>
    <scope>NUCLEOTIDE SEQUENCE [LARGE SCALE GENOMIC DNA]</scope>
    <source>
        <strain evidence="3 4">KCTC 32217</strain>
    </source>
</reference>
<feature type="signal peptide" evidence="1">
    <location>
        <begin position="1"/>
        <end position="20"/>
    </location>
</feature>
<dbReference type="PANTHER" id="PTHR10900:SF77">
    <property type="entry name" value="FI19380P1"/>
    <property type="match status" value="1"/>
</dbReference>
<dbReference type="GO" id="GO:0005615">
    <property type="term" value="C:extracellular space"/>
    <property type="evidence" value="ECO:0007669"/>
    <property type="project" value="TreeGrafter"/>
</dbReference>
<dbReference type="InterPro" id="IPR036378">
    <property type="entry name" value="FAS1_dom_sf"/>
</dbReference>
<dbReference type="EMBL" id="JAHCMY010000002">
    <property type="protein sequence ID" value="MBS9523442.1"/>
    <property type="molecule type" value="Genomic_DNA"/>
</dbReference>
<feature type="chain" id="PRO_5042945790" evidence="1">
    <location>
        <begin position="21"/>
        <end position="174"/>
    </location>
</feature>
<sequence length="174" mass="18858">MRSIALLMCLAILGLMSCHQDIDEVLEERTIIQILQENANFSLLEEALIAADLADDLMSDGPFTLFAPSNDAFNSYLSAHGEDMEMFLARPGVRDLLLYHLLSGELLSAQIPNAAMESLLPNKALTFQSSGTNITINDSASILTPDVEASNGVIHGIDQILIPPVDSVGVNFER</sequence>
<dbReference type="AlphaFoldDB" id="A0AAP2CG57"/>
<dbReference type="Proteomes" id="UP001319104">
    <property type="component" value="Unassembled WGS sequence"/>
</dbReference>
<protein>
    <submittedName>
        <fullName evidence="3">Fasciclin domain-containing protein</fullName>
    </submittedName>
</protein>
<dbReference type="SMART" id="SM00554">
    <property type="entry name" value="FAS1"/>
    <property type="match status" value="1"/>
</dbReference>
<dbReference type="Pfam" id="PF02469">
    <property type="entry name" value="Fasciclin"/>
    <property type="match status" value="1"/>
</dbReference>
<organism evidence="3 4">
    <name type="scientific">Litoribacter ruber</name>
    <dbReference type="NCBI Taxonomy" id="702568"/>
    <lineage>
        <taxon>Bacteria</taxon>
        <taxon>Pseudomonadati</taxon>
        <taxon>Bacteroidota</taxon>
        <taxon>Cytophagia</taxon>
        <taxon>Cytophagales</taxon>
        <taxon>Cyclobacteriaceae</taxon>
        <taxon>Litoribacter</taxon>
    </lineage>
</organism>
<dbReference type="FunFam" id="2.30.180.10:FF:000032">
    <property type="entry name" value="Fasciclin domain-containing protein, putative"/>
    <property type="match status" value="1"/>
</dbReference>
<dbReference type="PROSITE" id="PS50213">
    <property type="entry name" value="FAS1"/>
    <property type="match status" value="1"/>
</dbReference>
<keyword evidence="1" id="KW-0732">Signal</keyword>
<dbReference type="InterPro" id="IPR050904">
    <property type="entry name" value="Adhesion/Biosynth-related"/>
</dbReference>
<accession>A0AAP2CG57</accession>
<keyword evidence="4" id="KW-1185">Reference proteome</keyword>
<evidence type="ECO:0000313" key="4">
    <source>
        <dbReference type="Proteomes" id="UP001319104"/>
    </source>
</evidence>
<name>A0AAP2CG57_9BACT</name>
<feature type="domain" description="FAS1" evidence="2">
    <location>
        <begin position="28"/>
        <end position="161"/>
    </location>
</feature>
<dbReference type="RefSeq" id="WP_213944333.1">
    <property type="nucleotide sequence ID" value="NZ_JAHCMY010000002.1"/>
</dbReference>
<dbReference type="PROSITE" id="PS51257">
    <property type="entry name" value="PROKAR_LIPOPROTEIN"/>
    <property type="match status" value="1"/>
</dbReference>
<dbReference type="InterPro" id="IPR000782">
    <property type="entry name" value="FAS1_domain"/>
</dbReference>
<proteinExistence type="predicted"/>
<gene>
    <name evidence="3" type="ORF">KI659_05350</name>
</gene>
<dbReference type="PANTHER" id="PTHR10900">
    <property type="entry name" value="PERIOSTIN-RELATED"/>
    <property type="match status" value="1"/>
</dbReference>
<comment type="caution">
    <text evidence="3">The sequence shown here is derived from an EMBL/GenBank/DDBJ whole genome shotgun (WGS) entry which is preliminary data.</text>
</comment>
<dbReference type="Gene3D" id="2.30.180.10">
    <property type="entry name" value="FAS1 domain"/>
    <property type="match status" value="1"/>
</dbReference>